<organism evidence="1">
    <name type="scientific">Arundo donax</name>
    <name type="common">Giant reed</name>
    <name type="synonym">Donax arundinaceus</name>
    <dbReference type="NCBI Taxonomy" id="35708"/>
    <lineage>
        <taxon>Eukaryota</taxon>
        <taxon>Viridiplantae</taxon>
        <taxon>Streptophyta</taxon>
        <taxon>Embryophyta</taxon>
        <taxon>Tracheophyta</taxon>
        <taxon>Spermatophyta</taxon>
        <taxon>Magnoliopsida</taxon>
        <taxon>Liliopsida</taxon>
        <taxon>Poales</taxon>
        <taxon>Poaceae</taxon>
        <taxon>PACMAD clade</taxon>
        <taxon>Arundinoideae</taxon>
        <taxon>Arundineae</taxon>
        <taxon>Arundo</taxon>
    </lineage>
</organism>
<reference evidence="1" key="2">
    <citation type="journal article" date="2015" name="Data Brief">
        <title>Shoot transcriptome of the giant reed, Arundo donax.</title>
        <authorList>
            <person name="Barrero R.A."/>
            <person name="Guerrero F.D."/>
            <person name="Moolhuijzen P."/>
            <person name="Goolsby J.A."/>
            <person name="Tidwell J."/>
            <person name="Bellgard S.E."/>
            <person name="Bellgard M.I."/>
        </authorList>
    </citation>
    <scope>NUCLEOTIDE SEQUENCE</scope>
    <source>
        <tissue evidence="1">Shoot tissue taken approximately 20 cm above the soil surface</tissue>
    </source>
</reference>
<dbReference type="EMBL" id="GBRH01182440">
    <property type="protein sequence ID" value="JAE15456.1"/>
    <property type="molecule type" value="Transcribed_RNA"/>
</dbReference>
<name>A0A0A9FYS7_ARUDO</name>
<evidence type="ECO:0000313" key="1">
    <source>
        <dbReference type="EMBL" id="JAE15456.1"/>
    </source>
</evidence>
<dbReference type="AlphaFoldDB" id="A0A0A9FYS7"/>
<protein>
    <submittedName>
        <fullName evidence="1">Uncharacterized protein</fullName>
    </submittedName>
</protein>
<reference evidence="1" key="1">
    <citation type="submission" date="2014-09" db="EMBL/GenBank/DDBJ databases">
        <authorList>
            <person name="Magalhaes I.L.F."/>
            <person name="Oliveira U."/>
            <person name="Santos F.R."/>
            <person name="Vidigal T.H.D.A."/>
            <person name="Brescovit A.D."/>
            <person name="Santos A.J."/>
        </authorList>
    </citation>
    <scope>NUCLEOTIDE SEQUENCE</scope>
    <source>
        <tissue evidence="1">Shoot tissue taken approximately 20 cm above the soil surface</tissue>
    </source>
</reference>
<proteinExistence type="predicted"/>
<sequence>MTCRFCTQITYIPVFFNCMFVNNVNLYSRILC</sequence>
<accession>A0A0A9FYS7</accession>